<evidence type="ECO:0000256" key="6">
    <source>
        <dbReference type="ARBA" id="ARBA00022729"/>
    </source>
</evidence>
<dbReference type="Gene3D" id="2.40.160.10">
    <property type="entry name" value="Porin"/>
    <property type="match status" value="1"/>
</dbReference>
<feature type="signal peptide" evidence="11">
    <location>
        <begin position="1"/>
        <end position="22"/>
    </location>
</feature>
<dbReference type="CDD" id="cd00342">
    <property type="entry name" value="gram_neg_porins"/>
    <property type="match status" value="1"/>
</dbReference>
<dbReference type="Pfam" id="PF13609">
    <property type="entry name" value="Porin_4"/>
    <property type="match status" value="1"/>
</dbReference>
<dbReference type="InterPro" id="IPR033900">
    <property type="entry name" value="Gram_neg_porin_domain"/>
</dbReference>
<evidence type="ECO:0000256" key="11">
    <source>
        <dbReference type="SAM" id="SignalP"/>
    </source>
</evidence>
<evidence type="ECO:0000256" key="4">
    <source>
        <dbReference type="ARBA" id="ARBA00022452"/>
    </source>
</evidence>
<keyword evidence="9" id="KW-0472">Membrane</keyword>
<sequence>MKKLNGVVGAACGLMWAAPAFSGNLDLYGTLDLAVTHMRTAGQTQTGLGHSGSEFSRLGLRGREGLGSGFATGFTLEAGLIPNQGKTVNTDGIFSLATLSLFSPYGELRIGRDDSVTFLNSLLFDPFAANGVGTTNSYAMLDNLISVNNAVSYVLPPDLGGFYGQFQHASGPTHRPGTGNYRGVLLGYAQGALDVAVASAVQQDKVQPDLVLHNLALSYNFGSIKPSLILAQEKRGSERASAYLLGVSTVMGPHLIRASVGKYESDRGGRPNDWLKFSVGYAYNLSKSTQVYASYAYMHNQSDSAQFIRLRDMDGPTGSAGRSSQGYQFGIRKFF</sequence>
<gene>
    <name evidence="13" type="ORF">OSH09_14225</name>
</gene>
<dbReference type="InterPro" id="IPR023614">
    <property type="entry name" value="Porin_dom_sf"/>
</dbReference>
<accession>A0ABT3VPA7</accession>
<comment type="subcellular location">
    <subcellularLocation>
        <location evidence="1">Cell outer membrane</location>
        <topology evidence="1">Multi-pass membrane protein</topology>
    </subcellularLocation>
</comment>
<evidence type="ECO:0000256" key="9">
    <source>
        <dbReference type="ARBA" id="ARBA00023136"/>
    </source>
</evidence>
<evidence type="ECO:0000256" key="10">
    <source>
        <dbReference type="ARBA" id="ARBA00023237"/>
    </source>
</evidence>
<dbReference type="RefSeq" id="WP_266121340.1">
    <property type="nucleotide sequence ID" value="NZ_JAPKNA010000004.1"/>
</dbReference>
<dbReference type="InterPro" id="IPR050298">
    <property type="entry name" value="Gram-neg_bact_OMP"/>
</dbReference>
<evidence type="ECO:0000256" key="3">
    <source>
        <dbReference type="ARBA" id="ARBA00022448"/>
    </source>
</evidence>
<keyword evidence="4" id="KW-1134">Transmembrane beta strand</keyword>
<evidence type="ECO:0000256" key="2">
    <source>
        <dbReference type="ARBA" id="ARBA00011233"/>
    </source>
</evidence>
<keyword evidence="7" id="KW-0406">Ion transport</keyword>
<evidence type="ECO:0000256" key="7">
    <source>
        <dbReference type="ARBA" id="ARBA00023065"/>
    </source>
</evidence>
<keyword evidence="10" id="KW-0998">Cell outer membrane</keyword>
<keyword evidence="5" id="KW-0812">Transmembrane</keyword>
<comment type="subunit">
    <text evidence="2">Homotrimer.</text>
</comment>
<feature type="chain" id="PRO_5045681989" evidence="11">
    <location>
        <begin position="23"/>
        <end position="335"/>
    </location>
</feature>
<dbReference type="EMBL" id="JAPKNA010000004">
    <property type="protein sequence ID" value="MCX5465339.1"/>
    <property type="molecule type" value="Genomic_DNA"/>
</dbReference>
<dbReference type="Proteomes" id="UP001209916">
    <property type="component" value="Unassembled WGS sequence"/>
</dbReference>
<reference evidence="13 14" key="1">
    <citation type="submission" date="2022-11" db="EMBL/GenBank/DDBJ databases">
        <title>Biodiversity and phylogenetic relationships of bacteria.</title>
        <authorList>
            <person name="Machado R.A.R."/>
            <person name="Bhat A."/>
            <person name="Loulou A."/>
            <person name="Kallel S."/>
        </authorList>
    </citation>
    <scope>NUCLEOTIDE SEQUENCE [LARGE SCALE GENOMIC DNA]</scope>
    <source>
        <strain evidence="13 14">DSM 13975</strain>
    </source>
</reference>
<evidence type="ECO:0000313" key="14">
    <source>
        <dbReference type="Proteomes" id="UP001209916"/>
    </source>
</evidence>
<comment type="caution">
    <text evidence="13">The sequence shown here is derived from an EMBL/GenBank/DDBJ whole genome shotgun (WGS) entry which is preliminary data.</text>
</comment>
<dbReference type="SUPFAM" id="SSF56935">
    <property type="entry name" value="Porins"/>
    <property type="match status" value="1"/>
</dbReference>
<evidence type="ECO:0000313" key="13">
    <source>
        <dbReference type="EMBL" id="MCX5465339.1"/>
    </source>
</evidence>
<evidence type="ECO:0000256" key="8">
    <source>
        <dbReference type="ARBA" id="ARBA00023114"/>
    </source>
</evidence>
<keyword evidence="6 11" id="KW-0732">Signal</keyword>
<proteinExistence type="predicted"/>
<dbReference type="PANTHER" id="PTHR34501:SF9">
    <property type="entry name" value="MAJOR OUTER MEMBRANE PROTEIN P.IA"/>
    <property type="match status" value="1"/>
</dbReference>
<feature type="domain" description="Porin" evidence="12">
    <location>
        <begin position="11"/>
        <end position="301"/>
    </location>
</feature>
<organism evidence="13 14">
    <name type="scientific">Alcaligenes parafaecalis</name>
    <dbReference type="NCBI Taxonomy" id="171260"/>
    <lineage>
        <taxon>Bacteria</taxon>
        <taxon>Pseudomonadati</taxon>
        <taxon>Pseudomonadota</taxon>
        <taxon>Betaproteobacteria</taxon>
        <taxon>Burkholderiales</taxon>
        <taxon>Alcaligenaceae</taxon>
        <taxon>Alcaligenes</taxon>
    </lineage>
</organism>
<keyword evidence="8" id="KW-0626">Porin</keyword>
<name>A0ABT3VPA7_9BURK</name>
<protein>
    <submittedName>
        <fullName evidence="13">Porin</fullName>
    </submittedName>
</protein>
<dbReference type="PANTHER" id="PTHR34501">
    <property type="entry name" value="PROTEIN YDDL-RELATED"/>
    <property type="match status" value="1"/>
</dbReference>
<keyword evidence="3" id="KW-0813">Transport</keyword>
<keyword evidence="14" id="KW-1185">Reference proteome</keyword>
<evidence type="ECO:0000256" key="1">
    <source>
        <dbReference type="ARBA" id="ARBA00004571"/>
    </source>
</evidence>
<evidence type="ECO:0000259" key="12">
    <source>
        <dbReference type="Pfam" id="PF13609"/>
    </source>
</evidence>
<evidence type="ECO:0000256" key="5">
    <source>
        <dbReference type="ARBA" id="ARBA00022692"/>
    </source>
</evidence>